<dbReference type="HOGENOM" id="CLU_2698069_0_0_9"/>
<evidence type="ECO:0000256" key="1">
    <source>
        <dbReference type="SAM" id="Coils"/>
    </source>
</evidence>
<evidence type="ECO:0000313" key="2">
    <source>
        <dbReference type="EMBL" id="EKY22793.1"/>
    </source>
</evidence>
<gene>
    <name evidence="2" type="ORF">HMPREF0216_03158</name>
</gene>
<proteinExistence type="predicted"/>
<protein>
    <submittedName>
        <fullName evidence="2">Uncharacterized protein</fullName>
    </submittedName>
</protein>
<comment type="caution">
    <text evidence="2">The sequence shown here is derived from an EMBL/GenBank/DDBJ whole genome shotgun (WGS) entry which is preliminary data.</text>
</comment>
<feature type="coiled-coil region" evidence="1">
    <location>
        <begin position="44"/>
        <end position="71"/>
    </location>
</feature>
<dbReference type="Proteomes" id="UP000010420">
    <property type="component" value="Unassembled WGS sequence"/>
</dbReference>
<dbReference type="STRING" id="545697.HMPREF0216_03158"/>
<name>L1Q4B1_9CLOT</name>
<organism evidence="2 3">
    <name type="scientific">Clostridium celatum DSM 1785</name>
    <dbReference type="NCBI Taxonomy" id="545697"/>
    <lineage>
        <taxon>Bacteria</taxon>
        <taxon>Bacillati</taxon>
        <taxon>Bacillota</taxon>
        <taxon>Clostridia</taxon>
        <taxon>Eubacteriales</taxon>
        <taxon>Clostridiaceae</taxon>
        <taxon>Clostridium</taxon>
    </lineage>
</organism>
<keyword evidence="3" id="KW-1185">Reference proteome</keyword>
<dbReference type="EMBL" id="AMEZ01000120">
    <property type="protein sequence ID" value="EKY22793.1"/>
    <property type="molecule type" value="Genomic_DNA"/>
</dbReference>
<dbReference type="PATRIC" id="fig|545697.3.peg.3091"/>
<accession>L1Q4B1</accession>
<keyword evidence="1" id="KW-0175">Coiled coil</keyword>
<evidence type="ECO:0000313" key="3">
    <source>
        <dbReference type="Proteomes" id="UP000010420"/>
    </source>
</evidence>
<sequence>MGSGRSEMSKNKDYSPDEKKEFIDDLFNKGIPVEYILRLDLTNKENLSNSIKELNRYINTIENSVNNFLKERW</sequence>
<reference evidence="2 3" key="1">
    <citation type="submission" date="2012-05" db="EMBL/GenBank/DDBJ databases">
        <authorList>
            <person name="Weinstock G."/>
            <person name="Sodergren E."/>
            <person name="Lobos E.A."/>
            <person name="Fulton L."/>
            <person name="Fulton R."/>
            <person name="Courtney L."/>
            <person name="Fronick C."/>
            <person name="O'Laughlin M."/>
            <person name="Godfrey J."/>
            <person name="Wilson R.M."/>
            <person name="Miner T."/>
            <person name="Farmer C."/>
            <person name="Delehaunty K."/>
            <person name="Cordes M."/>
            <person name="Minx P."/>
            <person name="Tomlinson C."/>
            <person name="Chen J."/>
            <person name="Wollam A."/>
            <person name="Pepin K.H."/>
            <person name="Bhonagiri V."/>
            <person name="Zhang X."/>
            <person name="Suruliraj S."/>
            <person name="Warren W."/>
            <person name="Mitreva M."/>
            <person name="Mardis E.R."/>
            <person name="Wilson R.K."/>
        </authorList>
    </citation>
    <scope>NUCLEOTIDE SEQUENCE [LARGE SCALE GENOMIC DNA]</scope>
    <source>
        <strain evidence="2 3">DSM 1785</strain>
    </source>
</reference>
<dbReference type="AlphaFoldDB" id="L1Q4B1"/>